<dbReference type="Pfam" id="PF06974">
    <property type="entry name" value="WS_DGAT_C"/>
    <property type="match status" value="1"/>
</dbReference>
<dbReference type="GO" id="GO:0008374">
    <property type="term" value="F:O-acyltransferase activity"/>
    <property type="evidence" value="ECO:0007669"/>
    <property type="project" value="InterPro"/>
</dbReference>
<organism evidence="2 3">
    <name type="scientific">Kingdonia uniflora</name>
    <dbReference type="NCBI Taxonomy" id="39325"/>
    <lineage>
        <taxon>Eukaryota</taxon>
        <taxon>Viridiplantae</taxon>
        <taxon>Streptophyta</taxon>
        <taxon>Embryophyta</taxon>
        <taxon>Tracheophyta</taxon>
        <taxon>Spermatophyta</taxon>
        <taxon>Magnoliopsida</taxon>
        <taxon>Ranunculales</taxon>
        <taxon>Circaeasteraceae</taxon>
        <taxon>Kingdonia</taxon>
    </lineage>
</organism>
<comment type="caution">
    <text evidence="2">The sequence shown here is derived from an EMBL/GenBank/DDBJ whole genome shotgun (WGS) entry which is preliminary data.</text>
</comment>
<dbReference type="PANTHER" id="PTHR31650">
    <property type="entry name" value="O-ACYLTRANSFERASE (WSD1-LIKE) FAMILY PROTEIN"/>
    <property type="match status" value="1"/>
</dbReference>
<reference evidence="2 3" key="1">
    <citation type="journal article" date="2020" name="IScience">
        <title>Genome Sequencing of the Endangered Kingdonia uniflora (Circaeasteraceae, Ranunculales) Reveals Potential Mechanisms of Evolutionary Specialization.</title>
        <authorList>
            <person name="Sun Y."/>
            <person name="Deng T."/>
            <person name="Zhang A."/>
            <person name="Moore M.J."/>
            <person name="Landis J.B."/>
            <person name="Lin N."/>
            <person name="Zhang H."/>
            <person name="Zhang X."/>
            <person name="Huang J."/>
            <person name="Zhang X."/>
            <person name="Sun H."/>
            <person name="Wang H."/>
        </authorList>
    </citation>
    <scope>NUCLEOTIDE SEQUENCE [LARGE SCALE GENOMIC DNA]</scope>
    <source>
        <strain evidence="2">TB1705</strain>
        <tissue evidence="2">Leaf</tissue>
    </source>
</reference>
<dbReference type="OrthoDB" id="619536at2759"/>
<evidence type="ECO:0000313" key="3">
    <source>
        <dbReference type="Proteomes" id="UP000541444"/>
    </source>
</evidence>
<dbReference type="InterPro" id="IPR045034">
    <property type="entry name" value="O-acyltransferase_WSD1-like"/>
</dbReference>
<evidence type="ECO:0000259" key="1">
    <source>
        <dbReference type="Pfam" id="PF06974"/>
    </source>
</evidence>
<feature type="domain" description="O-acyltransferase WSD1 C-terminal" evidence="1">
    <location>
        <begin position="308"/>
        <end position="394"/>
    </location>
</feature>
<dbReference type="InterPro" id="IPR009721">
    <property type="entry name" value="O-acyltransferase_WSD1_C"/>
</dbReference>
<sequence length="395" mass="45089">MTFNYKKQEELRFPPLSPISQCFNTSIIPLTIIGVFEFEVPIQELHALQFLRDHFVPCTPRFSCVIDTGAKGVDRWMKVEVIYEDHVIVPMFAEGLSPMECDHLCKQYISKIGTEKFPGNRPLWELHLIKYPTPSGASTMVLKLSHAIGDGYSYIWTLFNAFRRADNPSLPLTFPPLSFGSKGARQTQLWSFFLKYKHTVSDFFWSFTTAASENPRSAIRSGSDHLESKPINISIIIIPLEKVKEIKSIIGGTVNDVITGLVSYMIHLYMVRMGKISKNRDMTLLVMVNMRALKGYKSIDDMLKANIWGNHSRFLHVKLPSHGEECIDPLQFIMKAKKVMEKKKKSVAIYLIDPILKVLRWFSGRKGLAKFINLNFYNASTMITNVIGPKEKIAM</sequence>
<dbReference type="Proteomes" id="UP000541444">
    <property type="component" value="Unassembled WGS sequence"/>
</dbReference>
<dbReference type="GO" id="GO:0019432">
    <property type="term" value="P:triglyceride biosynthetic process"/>
    <property type="evidence" value="ECO:0007669"/>
    <property type="project" value="TreeGrafter"/>
</dbReference>
<dbReference type="PANTHER" id="PTHR31650:SF34">
    <property type="entry name" value="O-ACYLTRANSFERASE WSD1-LIKE ISOFORM X1"/>
    <property type="match status" value="1"/>
</dbReference>
<dbReference type="GO" id="GO:0005886">
    <property type="term" value="C:plasma membrane"/>
    <property type="evidence" value="ECO:0007669"/>
    <property type="project" value="TreeGrafter"/>
</dbReference>
<evidence type="ECO:0000313" key="2">
    <source>
        <dbReference type="EMBL" id="KAF6163942.1"/>
    </source>
</evidence>
<name>A0A7J7NAB8_9MAGN</name>
<gene>
    <name evidence="2" type="ORF">GIB67_011266</name>
</gene>
<keyword evidence="3" id="KW-1185">Reference proteome</keyword>
<dbReference type="AlphaFoldDB" id="A0A7J7NAB8"/>
<protein>
    <recommendedName>
        <fullName evidence="1">O-acyltransferase WSD1 C-terminal domain-containing protein</fullName>
    </recommendedName>
</protein>
<feature type="non-terminal residue" evidence="2">
    <location>
        <position position="1"/>
    </location>
</feature>
<proteinExistence type="predicted"/>
<dbReference type="EMBL" id="JACGCM010000954">
    <property type="protein sequence ID" value="KAF6163942.1"/>
    <property type="molecule type" value="Genomic_DNA"/>
</dbReference>
<accession>A0A7J7NAB8</accession>